<evidence type="ECO:0000313" key="4">
    <source>
        <dbReference type="Proteomes" id="UP000076407"/>
    </source>
</evidence>
<dbReference type="Proteomes" id="UP000076407">
    <property type="component" value="Unassembled WGS sequence"/>
</dbReference>
<accession>A0A2C9H871</accession>
<keyword evidence="1" id="KW-0812">Transmembrane</keyword>
<evidence type="ECO:0000256" key="2">
    <source>
        <dbReference type="SAM" id="SignalP"/>
    </source>
</evidence>
<protein>
    <recommendedName>
        <fullName evidence="5">Lipase maturation factor</fullName>
    </recommendedName>
</protein>
<dbReference type="EnsemblMetazoa" id="AQUA016681-RA">
    <property type="protein sequence ID" value="AQUA016681-PA"/>
    <property type="gene ID" value="AQUA016681"/>
</dbReference>
<feature type="chain" id="PRO_5013197558" description="Lipase maturation factor" evidence="2">
    <location>
        <begin position="35"/>
        <end position="141"/>
    </location>
</feature>
<dbReference type="AlphaFoldDB" id="A0A2C9H871"/>
<keyword evidence="1" id="KW-1133">Transmembrane helix</keyword>
<sequence>MSSTAAVVVQKSLRMWRIVAVCLMLLALTDLCTAQRVRRRHPHYPKFEILWPLHWVSAAYVWGFLKLGAIFAGLMLLFVFRHLSWWNSTPTYLGHDALVYHFRGFSTNRGDDVTDNGYRNDEVLYWTDRIERAARPFGEVK</sequence>
<name>A0A2C9H871_ANOQN</name>
<dbReference type="VEuPathDB" id="VectorBase:AQUA016681"/>
<evidence type="ECO:0008006" key="5">
    <source>
        <dbReference type="Google" id="ProtNLM"/>
    </source>
</evidence>
<evidence type="ECO:0000256" key="1">
    <source>
        <dbReference type="SAM" id="Phobius"/>
    </source>
</evidence>
<reference evidence="3" key="1">
    <citation type="submission" date="2020-05" db="UniProtKB">
        <authorList>
            <consortium name="EnsemblMetazoa"/>
        </authorList>
    </citation>
    <scope>IDENTIFICATION</scope>
    <source>
        <strain evidence="3">SANGQUA</strain>
    </source>
</reference>
<feature type="transmembrane region" description="Helical" evidence="1">
    <location>
        <begin position="58"/>
        <end position="80"/>
    </location>
</feature>
<proteinExistence type="predicted"/>
<keyword evidence="1" id="KW-0472">Membrane</keyword>
<organism evidence="3 4">
    <name type="scientific">Anopheles quadriannulatus</name>
    <name type="common">Mosquito</name>
    <dbReference type="NCBI Taxonomy" id="34691"/>
    <lineage>
        <taxon>Eukaryota</taxon>
        <taxon>Metazoa</taxon>
        <taxon>Ecdysozoa</taxon>
        <taxon>Arthropoda</taxon>
        <taxon>Hexapoda</taxon>
        <taxon>Insecta</taxon>
        <taxon>Pterygota</taxon>
        <taxon>Neoptera</taxon>
        <taxon>Endopterygota</taxon>
        <taxon>Diptera</taxon>
        <taxon>Nematocera</taxon>
        <taxon>Culicoidea</taxon>
        <taxon>Culicidae</taxon>
        <taxon>Anophelinae</taxon>
        <taxon>Anopheles</taxon>
    </lineage>
</organism>
<evidence type="ECO:0000313" key="3">
    <source>
        <dbReference type="EnsemblMetazoa" id="AQUA016681-PA"/>
    </source>
</evidence>
<feature type="signal peptide" evidence="2">
    <location>
        <begin position="1"/>
        <end position="34"/>
    </location>
</feature>
<keyword evidence="2" id="KW-0732">Signal</keyword>
<keyword evidence="4" id="KW-1185">Reference proteome</keyword>